<sequence length="489" mass="55483">MKHSLRAEYKIVQCSIFIKKWKISIFFMSIIITYYIKLNNRSTIVFIHLTTGIFIMDIRAARVIGPLSVGNDGHIWKKAIKNFASLRSHPIAALRGETPSVECPISGEPLMLKGGIPYARAREMAYFYVGSNKCIAIAFRGLVRYVVYPDLSIIINITKNTNSNNSSLEPFFLFIENNYKKIDIYFEEIGTKNLSRAIVLGDYRPLHYLSQAISAIRDIIMPNIMCFKELNNEFVILRDYCFIDPIEFFPAIKEEKNTIIDSKNATDFFFDQKIFGIRFNRLGAENNFDAVRSLLPINYTKKPDILGLWINLDIEKQRFINQASEIASVIKLGTQVAELEGLKLHIFWDGWTVIRGNISSHDEKIIDAAKDEIQKISFFSACSFEETFMFSFDLLKKIEIASTARLACASYGTASTYSSILASVPTVSYGAEEFVRSGIFIDNKTSLVISAPTEDPNVKIDRQKFKLGAGDVVRMIGPDFRPLVDTVKI</sequence>
<accession>A0A840ACM6</accession>
<reference evidence="2 3" key="1">
    <citation type="submission" date="2020-08" db="EMBL/GenBank/DDBJ databases">
        <title>Genomic Encyclopedia of Type Strains, Phase IV (KMG-IV): sequencing the most valuable type-strain genomes for metagenomic binning, comparative biology and taxonomic classification.</title>
        <authorList>
            <person name="Goeker M."/>
        </authorList>
    </citation>
    <scope>NUCLEOTIDE SEQUENCE [LARGE SCALE GENOMIC DNA]</scope>
    <source>
        <strain evidence="2 3">DSM 19979</strain>
    </source>
</reference>
<feature type="transmembrane region" description="Helical" evidence="1">
    <location>
        <begin position="21"/>
        <end position="38"/>
    </location>
</feature>
<dbReference type="Proteomes" id="UP000553193">
    <property type="component" value="Unassembled WGS sequence"/>
</dbReference>
<keyword evidence="1" id="KW-0472">Membrane</keyword>
<keyword evidence="1" id="KW-1133">Transmembrane helix</keyword>
<keyword evidence="1" id="KW-0812">Transmembrane</keyword>
<protein>
    <submittedName>
        <fullName evidence="2">Uncharacterized protein</fullName>
    </submittedName>
</protein>
<keyword evidence="3" id="KW-1185">Reference proteome</keyword>
<organism evidence="2 3">
    <name type="scientific">Roseococcus suduntuyensis</name>
    <dbReference type="NCBI Taxonomy" id="455361"/>
    <lineage>
        <taxon>Bacteria</taxon>
        <taxon>Pseudomonadati</taxon>
        <taxon>Pseudomonadota</taxon>
        <taxon>Alphaproteobacteria</taxon>
        <taxon>Acetobacterales</taxon>
        <taxon>Roseomonadaceae</taxon>
        <taxon>Roseococcus</taxon>
    </lineage>
</organism>
<comment type="caution">
    <text evidence="2">The sequence shown here is derived from an EMBL/GenBank/DDBJ whole genome shotgun (WGS) entry which is preliminary data.</text>
</comment>
<dbReference type="AlphaFoldDB" id="A0A840ACM6"/>
<evidence type="ECO:0000313" key="2">
    <source>
        <dbReference type="EMBL" id="MBB3897875.1"/>
    </source>
</evidence>
<evidence type="ECO:0000313" key="3">
    <source>
        <dbReference type="Proteomes" id="UP000553193"/>
    </source>
</evidence>
<evidence type="ECO:0000256" key="1">
    <source>
        <dbReference type="SAM" id="Phobius"/>
    </source>
</evidence>
<proteinExistence type="predicted"/>
<dbReference type="EMBL" id="JACIDJ010000002">
    <property type="protein sequence ID" value="MBB3897875.1"/>
    <property type="molecule type" value="Genomic_DNA"/>
</dbReference>
<gene>
    <name evidence="2" type="ORF">GGQ83_001312</name>
</gene>
<name>A0A840ACM6_9PROT</name>
<dbReference type="RefSeq" id="WP_184382992.1">
    <property type="nucleotide sequence ID" value="NZ_JACIDJ010000002.1"/>
</dbReference>